<feature type="region of interest" description="Disordered" evidence="1">
    <location>
        <begin position="1"/>
        <end position="22"/>
    </location>
</feature>
<gene>
    <name evidence="3" type="primary">LOC114252216</name>
</gene>
<protein>
    <submittedName>
        <fullName evidence="3">60S ribosomal protein L22-like</fullName>
    </submittedName>
</protein>
<name>A0A6J2KLU8_BOMMA</name>
<organism evidence="2 3">
    <name type="scientific">Bombyx mandarina</name>
    <name type="common">Wild silk moth</name>
    <name type="synonym">Wild silkworm</name>
    <dbReference type="NCBI Taxonomy" id="7092"/>
    <lineage>
        <taxon>Eukaryota</taxon>
        <taxon>Metazoa</taxon>
        <taxon>Ecdysozoa</taxon>
        <taxon>Arthropoda</taxon>
        <taxon>Hexapoda</taxon>
        <taxon>Insecta</taxon>
        <taxon>Pterygota</taxon>
        <taxon>Neoptera</taxon>
        <taxon>Endopterygota</taxon>
        <taxon>Lepidoptera</taxon>
        <taxon>Glossata</taxon>
        <taxon>Ditrysia</taxon>
        <taxon>Bombycoidea</taxon>
        <taxon>Bombycidae</taxon>
        <taxon>Bombycinae</taxon>
        <taxon>Bombyx</taxon>
    </lineage>
</organism>
<evidence type="ECO:0000313" key="2">
    <source>
        <dbReference type="Proteomes" id="UP000504629"/>
    </source>
</evidence>
<keyword evidence="2" id="KW-1185">Reference proteome</keyword>
<feature type="compositionally biased region" description="Basic and acidic residues" evidence="1">
    <location>
        <begin position="71"/>
        <end position="87"/>
    </location>
</feature>
<feature type="region of interest" description="Disordered" evidence="1">
    <location>
        <begin position="36"/>
        <end position="154"/>
    </location>
</feature>
<feature type="compositionally biased region" description="Low complexity" evidence="1">
    <location>
        <begin position="112"/>
        <end position="132"/>
    </location>
</feature>
<dbReference type="OrthoDB" id="7490362at2759"/>
<evidence type="ECO:0000256" key="1">
    <source>
        <dbReference type="SAM" id="MobiDB-lite"/>
    </source>
</evidence>
<dbReference type="KEGG" id="bman:114252216"/>
<dbReference type="Proteomes" id="UP000504629">
    <property type="component" value="Unplaced"/>
</dbReference>
<dbReference type="GeneID" id="114252216"/>
<evidence type="ECO:0000313" key="3">
    <source>
        <dbReference type="RefSeq" id="XP_028042523.1"/>
    </source>
</evidence>
<feature type="non-terminal residue" evidence="3">
    <location>
        <position position="154"/>
    </location>
</feature>
<sequence>MHARFAQVSEENGHLRAENGQIKVDMAELRTVVNDLVEKQRSSAPVPPPPEVEDESEAEELRRQLLISEARSSKVERARPPLAHEAKGAAPTPAPRKKMAAKTYGGPKKDATPAARSAASAAAPAKPGSSAKDTGAPKPAPSRAPITGQPKTQK</sequence>
<dbReference type="RefSeq" id="XP_028042523.1">
    <property type="nucleotide sequence ID" value="XM_028186722.1"/>
</dbReference>
<accession>A0A6J2KLU8</accession>
<dbReference type="AlphaFoldDB" id="A0A6J2KLU8"/>
<reference evidence="3" key="1">
    <citation type="submission" date="2025-08" db="UniProtKB">
        <authorList>
            <consortium name="RefSeq"/>
        </authorList>
    </citation>
    <scope>IDENTIFICATION</scope>
    <source>
        <tissue evidence="3">Silk gland</tissue>
    </source>
</reference>
<proteinExistence type="predicted"/>